<dbReference type="GO" id="GO:0003700">
    <property type="term" value="F:DNA-binding transcription factor activity"/>
    <property type="evidence" value="ECO:0007669"/>
    <property type="project" value="InterPro"/>
</dbReference>
<keyword evidence="3" id="KW-0804">Transcription</keyword>
<dbReference type="Proteomes" id="UP000647416">
    <property type="component" value="Unassembled WGS sequence"/>
</dbReference>
<accession>A0A926FAV5</accession>
<dbReference type="SMART" id="SM01134">
    <property type="entry name" value="DeoRC"/>
    <property type="match status" value="1"/>
</dbReference>
<dbReference type="Pfam" id="PF00455">
    <property type="entry name" value="DeoRC"/>
    <property type="match status" value="1"/>
</dbReference>
<dbReference type="InterPro" id="IPR036390">
    <property type="entry name" value="WH_DNA-bd_sf"/>
</dbReference>
<dbReference type="PANTHER" id="PTHR30363">
    <property type="entry name" value="HTH-TYPE TRANSCRIPTIONAL REGULATOR SRLR-RELATED"/>
    <property type="match status" value="1"/>
</dbReference>
<feature type="domain" description="HTH deoR-type" evidence="4">
    <location>
        <begin position="3"/>
        <end position="58"/>
    </location>
</feature>
<dbReference type="InterPro" id="IPR018356">
    <property type="entry name" value="Tscrpt_reg_HTH_DeoR_CS"/>
</dbReference>
<dbReference type="InterPro" id="IPR001034">
    <property type="entry name" value="DeoR_HTH"/>
</dbReference>
<dbReference type="Pfam" id="PF08220">
    <property type="entry name" value="HTH_DeoR"/>
    <property type="match status" value="1"/>
</dbReference>
<evidence type="ECO:0000313" key="6">
    <source>
        <dbReference type="Proteomes" id="UP000647416"/>
    </source>
</evidence>
<protein>
    <submittedName>
        <fullName evidence="5">DeoR/GlpR transcriptional regulator</fullName>
    </submittedName>
</protein>
<keyword evidence="2" id="KW-0238">DNA-binding</keyword>
<dbReference type="PROSITE" id="PS51000">
    <property type="entry name" value="HTH_DEOR_2"/>
    <property type="match status" value="1"/>
</dbReference>
<dbReference type="InterPro" id="IPR036388">
    <property type="entry name" value="WH-like_DNA-bd_sf"/>
</dbReference>
<keyword evidence="6" id="KW-1185">Reference proteome</keyword>
<dbReference type="Gene3D" id="1.10.10.10">
    <property type="entry name" value="Winged helix-like DNA-binding domain superfamily/Winged helix DNA-binding domain"/>
    <property type="match status" value="1"/>
</dbReference>
<name>A0A926FAV5_9FIRM</name>
<dbReference type="GO" id="GO:0003677">
    <property type="term" value="F:DNA binding"/>
    <property type="evidence" value="ECO:0007669"/>
    <property type="project" value="UniProtKB-KW"/>
</dbReference>
<organism evidence="5 6">
    <name type="scientific">Qingrenia yutianensis</name>
    <dbReference type="NCBI Taxonomy" id="2763676"/>
    <lineage>
        <taxon>Bacteria</taxon>
        <taxon>Bacillati</taxon>
        <taxon>Bacillota</taxon>
        <taxon>Clostridia</taxon>
        <taxon>Eubacteriales</taxon>
        <taxon>Oscillospiraceae</taxon>
        <taxon>Qingrenia</taxon>
    </lineage>
</organism>
<dbReference type="PROSITE" id="PS00894">
    <property type="entry name" value="HTH_DEOR_1"/>
    <property type="match status" value="1"/>
</dbReference>
<reference evidence="5" key="1">
    <citation type="submission" date="2020-08" db="EMBL/GenBank/DDBJ databases">
        <title>Genome public.</title>
        <authorList>
            <person name="Liu C."/>
            <person name="Sun Q."/>
        </authorList>
    </citation>
    <scope>NUCLEOTIDE SEQUENCE</scope>
    <source>
        <strain evidence="5">NSJ-50</strain>
    </source>
</reference>
<dbReference type="InterPro" id="IPR014036">
    <property type="entry name" value="DeoR-like_C"/>
</dbReference>
<dbReference type="AlphaFoldDB" id="A0A926FAV5"/>
<evidence type="ECO:0000313" key="5">
    <source>
        <dbReference type="EMBL" id="MBC8596541.1"/>
    </source>
</evidence>
<evidence type="ECO:0000256" key="2">
    <source>
        <dbReference type="ARBA" id="ARBA00023125"/>
    </source>
</evidence>
<sequence>MFADVRRKEICNILKEKSAVKVTYLSEKFGVSIETIRKDLLFLEKNNELSRVHGGAVLKPSADRYIDFPSRIEEKKPQKNEISRIASKFVQNGDIIAMDCGSTALELIEVLKEKLDSLTVVTHSLDVFLRACNYKNFNVILCGGFFDRAENAFYGDFALKMLGEIRVSKAFIFPSSISLGNGIFEHLPYLSQMQREIINSSDEVYILADSSKFGKSSLVKTCDINEKFTYISDSSLSNEIKEIYKSNNIQIITSEEF</sequence>
<evidence type="ECO:0000259" key="4">
    <source>
        <dbReference type="PROSITE" id="PS51000"/>
    </source>
</evidence>
<gene>
    <name evidence="5" type="ORF">H8706_06620</name>
</gene>
<comment type="caution">
    <text evidence="5">The sequence shown here is derived from an EMBL/GenBank/DDBJ whole genome shotgun (WGS) entry which is preliminary data.</text>
</comment>
<dbReference type="InterPro" id="IPR050313">
    <property type="entry name" value="Carb_Metab_HTH_regulators"/>
</dbReference>
<keyword evidence="1" id="KW-0805">Transcription regulation</keyword>
<proteinExistence type="predicted"/>
<dbReference type="SMART" id="SM00420">
    <property type="entry name" value="HTH_DEOR"/>
    <property type="match status" value="1"/>
</dbReference>
<evidence type="ECO:0000256" key="1">
    <source>
        <dbReference type="ARBA" id="ARBA00023015"/>
    </source>
</evidence>
<dbReference type="InterPro" id="IPR037171">
    <property type="entry name" value="NagB/RpiA_transferase-like"/>
</dbReference>
<dbReference type="PANTHER" id="PTHR30363:SF44">
    <property type="entry name" value="AGA OPERON TRANSCRIPTIONAL REPRESSOR-RELATED"/>
    <property type="match status" value="1"/>
</dbReference>
<evidence type="ECO:0000256" key="3">
    <source>
        <dbReference type="ARBA" id="ARBA00023163"/>
    </source>
</evidence>
<dbReference type="RefSeq" id="WP_262432007.1">
    <property type="nucleotide sequence ID" value="NZ_JACRTE010000006.1"/>
</dbReference>
<dbReference type="SUPFAM" id="SSF100950">
    <property type="entry name" value="NagB/RpiA/CoA transferase-like"/>
    <property type="match status" value="1"/>
</dbReference>
<dbReference type="SUPFAM" id="SSF46785">
    <property type="entry name" value="Winged helix' DNA-binding domain"/>
    <property type="match status" value="1"/>
</dbReference>
<dbReference type="PRINTS" id="PR00037">
    <property type="entry name" value="HTHLACR"/>
</dbReference>
<dbReference type="EMBL" id="JACRTE010000006">
    <property type="protein sequence ID" value="MBC8596541.1"/>
    <property type="molecule type" value="Genomic_DNA"/>
</dbReference>